<evidence type="ECO:0000313" key="2">
    <source>
        <dbReference type="Proteomes" id="UP000724584"/>
    </source>
</evidence>
<accession>A0ACB7NYR9</accession>
<keyword evidence="2" id="KW-1185">Reference proteome</keyword>
<evidence type="ECO:0000313" key="1">
    <source>
        <dbReference type="EMBL" id="KAH6617355.1"/>
    </source>
</evidence>
<gene>
    <name evidence="1" type="ORF">F5144DRAFT_391176</name>
</gene>
<dbReference type="EMBL" id="JAGIZQ010000007">
    <property type="protein sequence ID" value="KAH6617355.1"/>
    <property type="molecule type" value="Genomic_DNA"/>
</dbReference>
<reference evidence="1 2" key="1">
    <citation type="journal article" date="2021" name="Nat. Commun.">
        <title>Genetic determinants of endophytism in the Arabidopsis root mycobiome.</title>
        <authorList>
            <person name="Mesny F."/>
            <person name="Miyauchi S."/>
            <person name="Thiergart T."/>
            <person name="Pickel B."/>
            <person name="Atanasova L."/>
            <person name="Karlsson M."/>
            <person name="Huettel B."/>
            <person name="Barry K.W."/>
            <person name="Haridas S."/>
            <person name="Chen C."/>
            <person name="Bauer D."/>
            <person name="Andreopoulos W."/>
            <person name="Pangilinan J."/>
            <person name="LaButti K."/>
            <person name="Riley R."/>
            <person name="Lipzen A."/>
            <person name="Clum A."/>
            <person name="Drula E."/>
            <person name="Henrissat B."/>
            <person name="Kohler A."/>
            <person name="Grigoriev I.V."/>
            <person name="Martin F.M."/>
            <person name="Hacquard S."/>
        </authorList>
    </citation>
    <scope>NUCLEOTIDE SEQUENCE [LARGE SCALE GENOMIC DNA]</scope>
    <source>
        <strain evidence="1 2">MPI-SDFR-AT-0079</strain>
    </source>
</reference>
<protein>
    <submittedName>
        <fullName evidence="1">Uncharacterized protein</fullName>
    </submittedName>
</protein>
<organism evidence="1 2">
    <name type="scientific">Chaetomium tenue</name>
    <dbReference type="NCBI Taxonomy" id="1854479"/>
    <lineage>
        <taxon>Eukaryota</taxon>
        <taxon>Fungi</taxon>
        <taxon>Dikarya</taxon>
        <taxon>Ascomycota</taxon>
        <taxon>Pezizomycotina</taxon>
        <taxon>Sordariomycetes</taxon>
        <taxon>Sordariomycetidae</taxon>
        <taxon>Sordariales</taxon>
        <taxon>Chaetomiaceae</taxon>
        <taxon>Chaetomium</taxon>
    </lineage>
</organism>
<name>A0ACB7NYR9_9PEZI</name>
<comment type="caution">
    <text evidence="1">The sequence shown here is derived from an EMBL/GenBank/DDBJ whole genome shotgun (WGS) entry which is preliminary data.</text>
</comment>
<proteinExistence type="predicted"/>
<sequence>MDTTCLIGQTTKGRDREFKDQGLTGSKSSSGAMISLWFKEPKDIFRDAWSSERALSDQQSGATRDVASSRTGAKL</sequence>
<dbReference type="Proteomes" id="UP000724584">
    <property type="component" value="Unassembled WGS sequence"/>
</dbReference>